<dbReference type="AlphaFoldDB" id="A0A8S1EY17"/>
<evidence type="ECO:0000313" key="3">
    <source>
        <dbReference type="Proteomes" id="UP000494206"/>
    </source>
</evidence>
<feature type="region of interest" description="Disordered" evidence="1">
    <location>
        <begin position="266"/>
        <end position="289"/>
    </location>
</feature>
<feature type="region of interest" description="Disordered" evidence="1">
    <location>
        <begin position="54"/>
        <end position="85"/>
    </location>
</feature>
<name>A0A8S1EY17_9PELO</name>
<reference evidence="2 3" key="1">
    <citation type="submission" date="2020-04" db="EMBL/GenBank/DDBJ databases">
        <authorList>
            <person name="Laetsch R D."/>
            <person name="Stevens L."/>
            <person name="Kumar S."/>
            <person name="Blaxter L. M."/>
        </authorList>
    </citation>
    <scope>NUCLEOTIDE SEQUENCE [LARGE SCALE GENOMIC DNA]</scope>
</reference>
<feature type="compositionally biased region" description="Low complexity" evidence="1">
    <location>
        <begin position="54"/>
        <end position="67"/>
    </location>
</feature>
<accession>A0A8S1EY17</accession>
<sequence length="358" mass="40160">MSFAKSYYAEQKPVEERGEFASAAAIPATTPVADEPLSPAQIQEAIRLYRSVISNSTPSSPARPSRASVERKTVHSNYYGGGPQDVPQSYMVDYRVNQNIARTPIQEQPKPAFNEKQLISQLQNLAVQQDSIPQPVVAQPTNQLPQVTVISKKPIAARKMYEDDESGYCFNKTKNGENEYEEEQQPQAVTPKVEHYYQQPTVPVANYTQNFQSSPQRYSKTAPSEYLGMSNENRFIYDGQSTLPAYNTNNYTLVNAQPQVVQQAPVETEEHGVTTTEDETQRPVESPVGQSRFRGLIKNAGITQCEQTAPIVVERVADQPYIAHQYQYDAFHPVLNVPTESEYQLPVLNDLASCIENY</sequence>
<dbReference type="Proteomes" id="UP000494206">
    <property type="component" value="Unassembled WGS sequence"/>
</dbReference>
<evidence type="ECO:0000256" key="1">
    <source>
        <dbReference type="SAM" id="MobiDB-lite"/>
    </source>
</evidence>
<keyword evidence="3" id="KW-1185">Reference proteome</keyword>
<proteinExistence type="predicted"/>
<protein>
    <submittedName>
        <fullName evidence="2">Uncharacterized protein</fullName>
    </submittedName>
</protein>
<gene>
    <name evidence="2" type="ORF">CBOVIS_LOCUS6892</name>
</gene>
<dbReference type="EMBL" id="CADEPM010000004">
    <property type="protein sequence ID" value="CAB3404582.1"/>
    <property type="molecule type" value="Genomic_DNA"/>
</dbReference>
<evidence type="ECO:0000313" key="2">
    <source>
        <dbReference type="EMBL" id="CAB3404582.1"/>
    </source>
</evidence>
<organism evidence="2 3">
    <name type="scientific">Caenorhabditis bovis</name>
    <dbReference type="NCBI Taxonomy" id="2654633"/>
    <lineage>
        <taxon>Eukaryota</taxon>
        <taxon>Metazoa</taxon>
        <taxon>Ecdysozoa</taxon>
        <taxon>Nematoda</taxon>
        <taxon>Chromadorea</taxon>
        <taxon>Rhabditida</taxon>
        <taxon>Rhabditina</taxon>
        <taxon>Rhabditomorpha</taxon>
        <taxon>Rhabditoidea</taxon>
        <taxon>Rhabditidae</taxon>
        <taxon>Peloderinae</taxon>
        <taxon>Caenorhabditis</taxon>
    </lineage>
</organism>
<comment type="caution">
    <text evidence="2">The sequence shown here is derived from an EMBL/GenBank/DDBJ whole genome shotgun (WGS) entry which is preliminary data.</text>
</comment>
<dbReference type="OrthoDB" id="5837110at2759"/>